<feature type="compositionally biased region" description="Gly residues" evidence="1">
    <location>
        <begin position="45"/>
        <end position="56"/>
    </location>
</feature>
<dbReference type="EMBL" id="JAVRFJ010000036">
    <property type="protein sequence ID" value="MDT0572261.1"/>
    <property type="molecule type" value="Genomic_DNA"/>
</dbReference>
<organism evidence="3 4">
    <name type="scientific">Streptomyces gottesmaniae</name>
    <dbReference type="NCBI Taxonomy" id="3075518"/>
    <lineage>
        <taxon>Bacteria</taxon>
        <taxon>Bacillati</taxon>
        <taxon>Actinomycetota</taxon>
        <taxon>Actinomycetes</taxon>
        <taxon>Kitasatosporales</taxon>
        <taxon>Streptomycetaceae</taxon>
        <taxon>Streptomyces</taxon>
    </lineage>
</organism>
<proteinExistence type="predicted"/>
<feature type="region of interest" description="Disordered" evidence="1">
    <location>
        <begin position="198"/>
        <end position="239"/>
    </location>
</feature>
<dbReference type="InterPro" id="IPR025938">
    <property type="entry name" value="RRXRR_dom"/>
</dbReference>
<evidence type="ECO:0000313" key="3">
    <source>
        <dbReference type="EMBL" id="MDT0572261.1"/>
    </source>
</evidence>
<evidence type="ECO:0000259" key="2">
    <source>
        <dbReference type="Pfam" id="PF14239"/>
    </source>
</evidence>
<reference evidence="3" key="1">
    <citation type="submission" date="2024-05" db="EMBL/GenBank/DDBJ databases">
        <title>30 novel species of actinomycetes from the DSMZ collection.</title>
        <authorList>
            <person name="Nouioui I."/>
        </authorList>
    </citation>
    <scope>NUCLEOTIDE SEQUENCE</scope>
    <source>
        <strain evidence="3">DSM 3412</strain>
    </source>
</reference>
<sequence length="273" mass="29612">MATSPVGAKTHQAVLPQQPALESVGADTPGSRDETAHGHPAIERGTGGTHGRGETGGPSTRVRRRHAKATAPAVAEAANGDGDVPTGCDTYAGGIGAARVFVLSKDGKPLMPCHPARARELLGRGRAVVARHAPFAIRLKDRTLAESEVDGVQLRVDPGSRGTGFALTEDKEEIDSQGRKGVVRRGLVTAELQHRGRQIQRSMQQRAGYRHRRRSANRRYRPRRSRNRARAQGWLPPSLRHRVDTTASLVTRMAATRPSRRSTWSTWPSIPVP</sequence>
<feature type="domain" description="RRXRR" evidence="2">
    <location>
        <begin position="100"/>
        <end position="256"/>
    </location>
</feature>
<feature type="compositionally biased region" description="Basic residues" evidence="1">
    <location>
        <begin position="208"/>
        <end position="229"/>
    </location>
</feature>
<keyword evidence="4" id="KW-1185">Reference proteome</keyword>
<feature type="region of interest" description="Disordered" evidence="1">
    <location>
        <begin position="1"/>
        <end position="86"/>
    </location>
</feature>
<name>A0ABU2Z6P8_9ACTN</name>
<gene>
    <name evidence="3" type="ORF">RM704_33210</name>
</gene>
<feature type="compositionally biased region" description="Polar residues" evidence="1">
    <location>
        <begin position="261"/>
        <end position="273"/>
    </location>
</feature>
<feature type="region of interest" description="Disordered" evidence="1">
    <location>
        <begin position="253"/>
        <end position="273"/>
    </location>
</feature>
<comment type="caution">
    <text evidence="3">The sequence shown here is derived from an EMBL/GenBank/DDBJ whole genome shotgun (WGS) entry which is preliminary data.</text>
</comment>
<feature type="compositionally biased region" description="Low complexity" evidence="1">
    <location>
        <begin position="69"/>
        <end position="78"/>
    </location>
</feature>
<accession>A0ABU2Z6P8</accession>
<dbReference type="Pfam" id="PF14239">
    <property type="entry name" value="RRXRR"/>
    <property type="match status" value="1"/>
</dbReference>
<dbReference type="RefSeq" id="WP_311591730.1">
    <property type="nucleotide sequence ID" value="NZ_JAVRFJ010000036.1"/>
</dbReference>
<evidence type="ECO:0000256" key="1">
    <source>
        <dbReference type="SAM" id="MobiDB-lite"/>
    </source>
</evidence>
<evidence type="ECO:0000313" key="4">
    <source>
        <dbReference type="Proteomes" id="UP001180737"/>
    </source>
</evidence>
<dbReference type="Proteomes" id="UP001180737">
    <property type="component" value="Unassembled WGS sequence"/>
</dbReference>
<protein>
    <submittedName>
        <fullName evidence="3">RRXRR domain-containing protein</fullName>
    </submittedName>
</protein>
<feature type="compositionally biased region" description="Basic and acidic residues" evidence="1">
    <location>
        <begin position="30"/>
        <end position="42"/>
    </location>
</feature>